<dbReference type="PANTHER" id="PTHR24139">
    <property type="entry name" value="CALCIUM-INDEPENDENT PHOSPHOLIPASE A2"/>
    <property type="match status" value="1"/>
</dbReference>
<proteinExistence type="predicted"/>
<dbReference type="SUPFAM" id="SSF52151">
    <property type="entry name" value="FabD/lysophospholipase-like"/>
    <property type="match status" value="1"/>
</dbReference>
<comment type="caution">
    <text evidence="3">The sequence shown here is derived from an EMBL/GenBank/DDBJ whole genome shotgun (WGS) entry which is preliminary data.</text>
</comment>
<name>A0AAN5I723_9BILA</name>
<dbReference type="GO" id="GO:2000304">
    <property type="term" value="P:positive regulation of ceramide biosynthetic process"/>
    <property type="evidence" value="ECO:0007669"/>
    <property type="project" value="TreeGrafter"/>
</dbReference>
<protein>
    <submittedName>
        <fullName evidence="3">Uncharacterized protein</fullName>
    </submittedName>
</protein>
<sequence>MTEPEEISIDEEKGELRVRGLESDNEHDDSENEEQSEDESEDSEDDEEEGGEEGEVAVEGEEEEGGEELPSDEQQEDEASDEEEGEGESKSEDSDHLPEYMIGLSEFNPTRLFDWAELLKYEKSAAAVVNSLGYVGNALRDAGIIHLDIKLFDEDNQEMLNEKRASTNGTGIIHLLGVDKGIEISSNESYKSAPVCITVFSQMFVKFINKFPSANKIVNKTPSLWERLTSWVSWPEFSSMGKWKFSNSYIPSLDDLFAKVVEWGKLYLVPEKKLPWRYANRPDETEKQCRSLYKFIVEGDVDALTEEAALTLLYAVVSIGSGFYKNRASPLYEATISRDLDAVIMLLSLEVDVNSFDDTGSTALFYAVQQDFYFFAKTFIVFGSDFSLRKLDDGTVEKLWIDSNLSDNMKKEVIGVLVDADSTPVIVQDDDSHLLFQPSREKGKKTHLLSLDGGGIKGLVLTTILSELDKEIPGIFNHIGWVAGTSQDQFWGWLSLMGSRSMSAEISTSN</sequence>
<feature type="compositionally biased region" description="Acidic residues" evidence="2">
    <location>
        <begin position="25"/>
        <end position="86"/>
    </location>
</feature>
<dbReference type="SUPFAM" id="SSF48403">
    <property type="entry name" value="Ankyrin repeat"/>
    <property type="match status" value="1"/>
</dbReference>
<dbReference type="InterPro" id="IPR047148">
    <property type="entry name" value="PLPL9"/>
</dbReference>
<evidence type="ECO:0000256" key="1">
    <source>
        <dbReference type="ARBA" id="ARBA00022801"/>
    </source>
</evidence>
<dbReference type="AlphaFoldDB" id="A0AAN5I723"/>
<feature type="region of interest" description="Disordered" evidence="2">
    <location>
        <begin position="1"/>
        <end position="98"/>
    </location>
</feature>
<feature type="compositionally biased region" description="Basic and acidic residues" evidence="2">
    <location>
        <begin position="87"/>
        <end position="98"/>
    </location>
</feature>
<evidence type="ECO:0000256" key="2">
    <source>
        <dbReference type="SAM" id="MobiDB-lite"/>
    </source>
</evidence>
<dbReference type="GO" id="GO:0047499">
    <property type="term" value="F:calcium-independent phospholipase A2 activity"/>
    <property type="evidence" value="ECO:0007669"/>
    <property type="project" value="InterPro"/>
</dbReference>
<keyword evidence="1" id="KW-0378">Hydrolase</keyword>
<dbReference type="GO" id="GO:0005739">
    <property type="term" value="C:mitochondrion"/>
    <property type="evidence" value="ECO:0007669"/>
    <property type="project" value="TreeGrafter"/>
</dbReference>
<dbReference type="InterPro" id="IPR016035">
    <property type="entry name" value="Acyl_Trfase/lysoPLipase"/>
</dbReference>
<dbReference type="EMBL" id="BTRK01000005">
    <property type="protein sequence ID" value="GMR52846.1"/>
    <property type="molecule type" value="Genomic_DNA"/>
</dbReference>
<dbReference type="Proteomes" id="UP001328107">
    <property type="component" value="Unassembled WGS sequence"/>
</dbReference>
<accession>A0AAN5I723</accession>
<keyword evidence="4" id="KW-1185">Reference proteome</keyword>
<dbReference type="Gene3D" id="3.40.1090.10">
    <property type="entry name" value="Cytosolic phospholipase A2 catalytic domain"/>
    <property type="match status" value="1"/>
</dbReference>
<gene>
    <name evidence="3" type="ORF">PMAYCL1PPCAC_23041</name>
</gene>
<evidence type="ECO:0000313" key="4">
    <source>
        <dbReference type="Proteomes" id="UP001328107"/>
    </source>
</evidence>
<dbReference type="PANTHER" id="PTHR24139:SF34">
    <property type="entry name" value="85_88 KDA CALCIUM-INDEPENDENT PHOSPHOLIPASE A2"/>
    <property type="match status" value="1"/>
</dbReference>
<dbReference type="Gene3D" id="1.25.40.20">
    <property type="entry name" value="Ankyrin repeat-containing domain"/>
    <property type="match status" value="1"/>
</dbReference>
<organism evidence="3 4">
    <name type="scientific">Pristionchus mayeri</name>
    <dbReference type="NCBI Taxonomy" id="1317129"/>
    <lineage>
        <taxon>Eukaryota</taxon>
        <taxon>Metazoa</taxon>
        <taxon>Ecdysozoa</taxon>
        <taxon>Nematoda</taxon>
        <taxon>Chromadorea</taxon>
        <taxon>Rhabditida</taxon>
        <taxon>Rhabditina</taxon>
        <taxon>Diplogasteromorpha</taxon>
        <taxon>Diplogasteroidea</taxon>
        <taxon>Neodiplogasteridae</taxon>
        <taxon>Pristionchus</taxon>
    </lineage>
</organism>
<reference evidence="4" key="1">
    <citation type="submission" date="2022-10" db="EMBL/GenBank/DDBJ databases">
        <title>Genome assembly of Pristionchus species.</title>
        <authorList>
            <person name="Yoshida K."/>
            <person name="Sommer R.J."/>
        </authorList>
    </citation>
    <scope>NUCLEOTIDE SEQUENCE [LARGE SCALE GENOMIC DNA]</scope>
    <source>
        <strain evidence="4">RS5460</strain>
    </source>
</reference>
<dbReference type="InterPro" id="IPR036770">
    <property type="entry name" value="Ankyrin_rpt-contain_sf"/>
</dbReference>
<dbReference type="GO" id="GO:0052816">
    <property type="term" value="F:long-chain fatty acyl-CoA hydrolase activity"/>
    <property type="evidence" value="ECO:0007669"/>
    <property type="project" value="TreeGrafter"/>
</dbReference>
<evidence type="ECO:0000313" key="3">
    <source>
        <dbReference type="EMBL" id="GMR52846.1"/>
    </source>
</evidence>
<feature type="compositionally biased region" description="Basic and acidic residues" evidence="2">
    <location>
        <begin position="10"/>
        <end position="24"/>
    </location>
</feature>